<evidence type="ECO:0000256" key="2">
    <source>
        <dbReference type="SAM" id="MobiDB-lite"/>
    </source>
</evidence>
<evidence type="ECO:0000313" key="3">
    <source>
        <dbReference type="EMBL" id="MBB5362840.1"/>
    </source>
</evidence>
<feature type="compositionally biased region" description="Polar residues" evidence="2">
    <location>
        <begin position="27"/>
        <end position="49"/>
    </location>
</feature>
<keyword evidence="4" id="KW-1185">Reference proteome</keyword>
<dbReference type="PROSITE" id="PS01125">
    <property type="entry name" value="ROK"/>
    <property type="match status" value="1"/>
</dbReference>
<dbReference type="EMBL" id="JACHFL010000004">
    <property type="protein sequence ID" value="MBB5362840.1"/>
    <property type="molecule type" value="Genomic_DNA"/>
</dbReference>
<dbReference type="Gene3D" id="1.10.10.10">
    <property type="entry name" value="Winged helix-like DNA-binding domain superfamily/Winged helix DNA-binding domain"/>
    <property type="match status" value="1"/>
</dbReference>
<dbReference type="InterPro" id="IPR036390">
    <property type="entry name" value="WH_DNA-bd_sf"/>
</dbReference>
<dbReference type="InterPro" id="IPR049874">
    <property type="entry name" value="ROK_cs"/>
</dbReference>
<dbReference type="InterPro" id="IPR036388">
    <property type="entry name" value="WH-like_DNA-bd_sf"/>
</dbReference>
<keyword evidence="3" id="KW-0808">Transferase</keyword>
<organism evidence="3 4">
    <name type="scientific">Deinococcus humi</name>
    <dbReference type="NCBI Taxonomy" id="662880"/>
    <lineage>
        <taxon>Bacteria</taxon>
        <taxon>Thermotogati</taxon>
        <taxon>Deinococcota</taxon>
        <taxon>Deinococci</taxon>
        <taxon>Deinococcales</taxon>
        <taxon>Deinococcaceae</taxon>
        <taxon>Deinococcus</taxon>
    </lineage>
</organism>
<dbReference type="Gene3D" id="3.30.420.40">
    <property type="match status" value="2"/>
</dbReference>
<dbReference type="AlphaFoldDB" id="A0A7W8JTA2"/>
<feature type="region of interest" description="Disordered" evidence="2">
    <location>
        <begin position="1"/>
        <end position="51"/>
    </location>
</feature>
<name>A0A7W8JTA2_9DEIO</name>
<keyword evidence="3" id="KW-0418">Kinase</keyword>
<dbReference type="RefSeq" id="WP_184130625.1">
    <property type="nucleotide sequence ID" value="NZ_JACHFL010000004.1"/>
</dbReference>
<accession>A0A7W8JTA2</accession>
<evidence type="ECO:0000256" key="1">
    <source>
        <dbReference type="ARBA" id="ARBA00006479"/>
    </source>
</evidence>
<sequence>MKRRVTQGRPNRPDVRPRGQGTMAQDGYSQALSGTGNTMNQGRSRSIRQGRNLPEVRADNLSVVVEALQKLQPISRSALADATGLTAASITHMVNELTAFDLLVEVPSNERQVGRRPTLLSFNRQRGQLIGIEVSRTRIHAIRSDFSGQALAHLERPFRPTASVKKGLTAIGDVIAELIDPLLPLLGIGVGIPGPVNSTLGIVIEPPNFGKWRNVSLADALSERFGVPCWLDDDAKAAAYGERWYGAGRHEETLLYISLRSGVGAGLIVGDRVYRGAHELAGEIGHTTIHVDGPLCECGNRGCLETLVSIPAIMQEARRLGLDIAEPGDLHRLALAGDTVAQNIKDRVYLYLLAALVNAVNHYDPAVIVLGGQLVRSWPDLTATLARNVKGRSFGYLSQDVRVVESLLAADASALGAVAIAIHHILRDPGQTLPDTPVTGLHIDGPELRAP</sequence>
<dbReference type="GO" id="GO:0016301">
    <property type="term" value="F:kinase activity"/>
    <property type="evidence" value="ECO:0007669"/>
    <property type="project" value="UniProtKB-KW"/>
</dbReference>
<dbReference type="InterPro" id="IPR043129">
    <property type="entry name" value="ATPase_NBD"/>
</dbReference>
<protein>
    <submittedName>
        <fullName evidence="3">Putative NBD/HSP70 family sugar kinase</fullName>
    </submittedName>
</protein>
<proteinExistence type="inferred from homology"/>
<dbReference type="SUPFAM" id="SSF46785">
    <property type="entry name" value="Winged helix' DNA-binding domain"/>
    <property type="match status" value="1"/>
</dbReference>
<dbReference type="PANTHER" id="PTHR18964:SF149">
    <property type="entry name" value="BIFUNCTIONAL UDP-N-ACETYLGLUCOSAMINE 2-EPIMERASE_N-ACETYLMANNOSAMINE KINASE"/>
    <property type="match status" value="1"/>
</dbReference>
<dbReference type="Pfam" id="PF00480">
    <property type="entry name" value="ROK"/>
    <property type="match status" value="1"/>
</dbReference>
<dbReference type="CDD" id="cd24076">
    <property type="entry name" value="ASKHA_ATPase_ROK_BsXylR-like"/>
    <property type="match status" value="1"/>
</dbReference>
<gene>
    <name evidence="3" type="ORF">HNQ08_001938</name>
</gene>
<dbReference type="SUPFAM" id="SSF53067">
    <property type="entry name" value="Actin-like ATPase domain"/>
    <property type="match status" value="1"/>
</dbReference>
<reference evidence="3 4" key="1">
    <citation type="submission" date="2020-08" db="EMBL/GenBank/DDBJ databases">
        <title>Genomic Encyclopedia of Type Strains, Phase IV (KMG-IV): sequencing the most valuable type-strain genomes for metagenomic binning, comparative biology and taxonomic classification.</title>
        <authorList>
            <person name="Goeker M."/>
        </authorList>
    </citation>
    <scope>NUCLEOTIDE SEQUENCE [LARGE SCALE GENOMIC DNA]</scope>
    <source>
        <strain evidence="3 4">DSM 27939</strain>
    </source>
</reference>
<dbReference type="Proteomes" id="UP000552709">
    <property type="component" value="Unassembled WGS sequence"/>
</dbReference>
<dbReference type="PANTHER" id="PTHR18964">
    <property type="entry name" value="ROK (REPRESSOR, ORF, KINASE) FAMILY"/>
    <property type="match status" value="1"/>
</dbReference>
<comment type="caution">
    <text evidence="3">The sequence shown here is derived from an EMBL/GenBank/DDBJ whole genome shotgun (WGS) entry which is preliminary data.</text>
</comment>
<comment type="similarity">
    <text evidence="1">Belongs to the ROK (NagC/XylR) family.</text>
</comment>
<dbReference type="InterPro" id="IPR000600">
    <property type="entry name" value="ROK"/>
</dbReference>
<evidence type="ECO:0000313" key="4">
    <source>
        <dbReference type="Proteomes" id="UP000552709"/>
    </source>
</evidence>